<dbReference type="Proteomes" id="UP001320831">
    <property type="component" value="Unassembled WGS sequence"/>
</dbReference>
<evidence type="ECO:0000313" key="2">
    <source>
        <dbReference type="EMBL" id="MCT7376296.1"/>
    </source>
</evidence>
<accession>A0ABT2LP07</accession>
<name>A0ABT2LP07_9HYPH</name>
<protein>
    <submittedName>
        <fullName evidence="2">Carboxymuconolactone decarboxylase family protein</fullName>
    </submittedName>
</protein>
<dbReference type="RefSeq" id="WP_260904083.1">
    <property type="nucleotide sequence ID" value="NZ_JAOCZP010000004.1"/>
</dbReference>
<evidence type="ECO:0000259" key="1">
    <source>
        <dbReference type="Pfam" id="PF02627"/>
    </source>
</evidence>
<dbReference type="EMBL" id="JAOCZP010000004">
    <property type="protein sequence ID" value="MCT7376296.1"/>
    <property type="molecule type" value="Genomic_DNA"/>
</dbReference>
<dbReference type="InterPro" id="IPR003779">
    <property type="entry name" value="CMD-like"/>
</dbReference>
<sequence length="160" mass="17582">MTARLDPFVAAPELMKKWTGAGLAIAAASSLEPSLNELVKLRASQINGCANCINMHAAEAREKGETEQRIYLLSAWREAPCYTDRERAALGWTEALMRLSEGRHEHESAYEALKAQFTEEEQVKLTLLINVTSVWNRIAVGFGVFADLAAIKSMQTTAAA</sequence>
<organism evidence="2 3">
    <name type="scientific">Chelativorans salis</name>
    <dbReference type="NCBI Taxonomy" id="2978478"/>
    <lineage>
        <taxon>Bacteria</taxon>
        <taxon>Pseudomonadati</taxon>
        <taxon>Pseudomonadota</taxon>
        <taxon>Alphaproteobacteria</taxon>
        <taxon>Hyphomicrobiales</taxon>
        <taxon>Phyllobacteriaceae</taxon>
        <taxon>Chelativorans</taxon>
    </lineage>
</organism>
<proteinExistence type="predicted"/>
<reference evidence="2 3" key="1">
    <citation type="submission" date="2022-09" db="EMBL/GenBank/DDBJ databases">
        <title>Chelativorans salina sp. nov., a novel slightly halophilic bacterium isolated from a saline lake sediment enrichment.</title>
        <authorList>
            <person name="Gao L."/>
            <person name="Fang B.-Z."/>
            <person name="Li W.-J."/>
        </authorList>
    </citation>
    <scope>NUCLEOTIDE SEQUENCE [LARGE SCALE GENOMIC DNA]</scope>
    <source>
        <strain evidence="2 3">EGI FJ00035</strain>
    </source>
</reference>
<comment type="caution">
    <text evidence="2">The sequence shown here is derived from an EMBL/GenBank/DDBJ whole genome shotgun (WGS) entry which is preliminary data.</text>
</comment>
<dbReference type="PANTHER" id="PTHR34846:SF10">
    <property type="entry name" value="CYTOPLASMIC PROTEIN"/>
    <property type="match status" value="1"/>
</dbReference>
<dbReference type="NCBIfam" id="TIGR00778">
    <property type="entry name" value="ahpD_dom"/>
    <property type="match status" value="1"/>
</dbReference>
<gene>
    <name evidence="2" type="ORF">N5A92_14755</name>
</gene>
<dbReference type="Pfam" id="PF02627">
    <property type="entry name" value="CMD"/>
    <property type="match status" value="1"/>
</dbReference>
<dbReference type="Gene3D" id="1.20.1290.10">
    <property type="entry name" value="AhpD-like"/>
    <property type="match status" value="1"/>
</dbReference>
<evidence type="ECO:0000313" key="3">
    <source>
        <dbReference type="Proteomes" id="UP001320831"/>
    </source>
</evidence>
<feature type="domain" description="Carboxymuconolactone decarboxylase-like" evidence="1">
    <location>
        <begin position="12"/>
        <end position="95"/>
    </location>
</feature>
<dbReference type="SUPFAM" id="SSF69118">
    <property type="entry name" value="AhpD-like"/>
    <property type="match status" value="1"/>
</dbReference>
<dbReference type="PANTHER" id="PTHR34846">
    <property type="entry name" value="4-CARBOXYMUCONOLACTONE DECARBOXYLASE FAMILY PROTEIN (AFU_ORTHOLOGUE AFUA_6G11590)"/>
    <property type="match status" value="1"/>
</dbReference>
<dbReference type="InterPro" id="IPR029032">
    <property type="entry name" value="AhpD-like"/>
</dbReference>
<dbReference type="InterPro" id="IPR004675">
    <property type="entry name" value="AhpD_core"/>
</dbReference>
<keyword evidence="3" id="KW-1185">Reference proteome</keyword>